<evidence type="ECO:0000313" key="1">
    <source>
        <dbReference type="EMBL" id="MEN9061000.1"/>
    </source>
</evidence>
<dbReference type="AlphaFoldDB" id="A0AAW9SL99"/>
<dbReference type="EMBL" id="JBDNCH010000002">
    <property type="protein sequence ID" value="MEN9061000.1"/>
    <property type="molecule type" value="Genomic_DNA"/>
</dbReference>
<comment type="caution">
    <text evidence="1">The sequence shown here is derived from an EMBL/GenBank/DDBJ whole genome shotgun (WGS) entry which is preliminary data.</text>
</comment>
<accession>A0AAW9SL99</accession>
<sequence length="118" mass="12687">MHKTDFTLAELPGALRRVFLMWQASDRGDGVRLRDIDLAELTSDLDVIVLTEIHRDAVTGAVDFEPVFLGKSVRDRIAQPMIGQRLSTLPGKGPGSGIWAAYEALGHGPRPAAGPAAL</sequence>
<organism evidence="1 2">
    <name type="scientific">Ponticoccus litoralis</name>
    <dbReference type="NCBI Taxonomy" id="422297"/>
    <lineage>
        <taxon>Bacteria</taxon>
        <taxon>Pseudomonadati</taxon>
        <taxon>Pseudomonadota</taxon>
        <taxon>Alphaproteobacteria</taxon>
        <taxon>Rhodobacterales</taxon>
        <taxon>Roseobacteraceae</taxon>
        <taxon>Ponticoccus</taxon>
    </lineage>
</organism>
<proteinExistence type="predicted"/>
<gene>
    <name evidence="1" type="ORF">ABFB10_08045</name>
</gene>
<evidence type="ECO:0000313" key="2">
    <source>
        <dbReference type="Proteomes" id="UP001428774"/>
    </source>
</evidence>
<reference evidence="1 2" key="1">
    <citation type="submission" date="2024-05" db="EMBL/GenBank/DDBJ databases">
        <title>Genome sequence of Ponticoccus litoralis KCCM 90028.</title>
        <authorList>
            <person name="Kim J.M."/>
            <person name="Lee J.K."/>
            <person name="Choi B.J."/>
            <person name="Bayburt H."/>
            <person name="Baek J.H."/>
            <person name="Jeon C.O."/>
        </authorList>
    </citation>
    <scope>NUCLEOTIDE SEQUENCE [LARGE SCALE GENOMIC DNA]</scope>
    <source>
        <strain evidence="1 2">KCCM 90028</strain>
    </source>
</reference>
<keyword evidence="2" id="KW-1185">Reference proteome</keyword>
<name>A0AAW9SL99_9RHOB</name>
<dbReference type="RefSeq" id="WP_347166121.1">
    <property type="nucleotide sequence ID" value="NZ_JBDNCH010000002.1"/>
</dbReference>
<dbReference type="Proteomes" id="UP001428774">
    <property type="component" value="Unassembled WGS sequence"/>
</dbReference>
<protein>
    <submittedName>
        <fullName evidence="1">Uncharacterized protein</fullName>
    </submittedName>
</protein>